<evidence type="ECO:0000313" key="5">
    <source>
        <dbReference type="EMBL" id="QRG07348.1"/>
    </source>
</evidence>
<evidence type="ECO:0000256" key="1">
    <source>
        <dbReference type="ARBA" id="ARBA00006432"/>
    </source>
</evidence>
<dbReference type="KEGG" id="xdi:EZH22_02695"/>
<dbReference type="InterPro" id="IPR045851">
    <property type="entry name" value="AMP-bd_C_sf"/>
</dbReference>
<dbReference type="Gene3D" id="3.40.50.12780">
    <property type="entry name" value="N-terminal domain of ligase-like"/>
    <property type="match status" value="1"/>
</dbReference>
<dbReference type="PANTHER" id="PTHR43201">
    <property type="entry name" value="ACYL-COA SYNTHETASE"/>
    <property type="match status" value="1"/>
</dbReference>
<dbReference type="InterPro" id="IPR025110">
    <property type="entry name" value="AMP-bd_C"/>
</dbReference>
<proteinExistence type="inferred from homology"/>
<dbReference type="RefSeq" id="WP_203194262.1">
    <property type="nucleotide sequence ID" value="NZ_CP063362.1"/>
</dbReference>
<comment type="similarity">
    <text evidence="1">Belongs to the ATP-dependent AMP-binding enzyme family.</text>
</comment>
<evidence type="ECO:0000259" key="4">
    <source>
        <dbReference type="Pfam" id="PF13193"/>
    </source>
</evidence>
<dbReference type="GO" id="GO:0031956">
    <property type="term" value="F:medium-chain fatty acid-CoA ligase activity"/>
    <property type="evidence" value="ECO:0007669"/>
    <property type="project" value="TreeGrafter"/>
</dbReference>
<dbReference type="InterPro" id="IPR000873">
    <property type="entry name" value="AMP-dep_synth/lig_dom"/>
</dbReference>
<dbReference type="EMBL" id="CP063362">
    <property type="protein sequence ID" value="QRG07348.1"/>
    <property type="molecule type" value="Genomic_DNA"/>
</dbReference>
<organism evidence="5 6">
    <name type="scientific">Xanthobacter dioxanivorans</name>
    <dbReference type="NCBI Taxonomy" id="2528964"/>
    <lineage>
        <taxon>Bacteria</taxon>
        <taxon>Pseudomonadati</taxon>
        <taxon>Pseudomonadota</taxon>
        <taxon>Alphaproteobacteria</taxon>
        <taxon>Hyphomicrobiales</taxon>
        <taxon>Xanthobacteraceae</taxon>
        <taxon>Xanthobacter</taxon>
    </lineage>
</organism>
<gene>
    <name evidence="5" type="ORF">EZH22_02695</name>
</gene>
<keyword evidence="2" id="KW-0436">Ligase</keyword>
<dbReference type="InterPro" id="IPR042099">
    <property type="entry name" value="ANL_N_sf"/>
</dbReference>
<dbReference type="AlphaFoldDB" id="A0A974PPF4"/>
<feature type="domain" description="AMP-binding enzyme C-terminal" evidence="4">
    <location>
        <begin position="433"/>
        <end position="510"/>
    </location>
</feature>
<dbReference type="PROSITE" id="PS00455">
    <property type="entry name" value="AMP_BINDING"/>
    <property type="match status" value="1"/>
</dbReference>
<name>A0A974PPF4_9HYPH</name>
<evidence type="ECO:0000259" key="3">
    <source>
        <dbReference type="Pfam" id="PF00501"/>
    </source>
</evidence>
<dbReference type="Pfam" id="PF00501">
    <property type="entry name" value="AMP-binding"/>
    <property type="match status" value="1"/>
</dbReference>
<keyword evidence="6" id="KW-1185">Reference proteome</keyword>
<dbReference type="PANTHER" id="PTHR43201:SF5">
    <property type="entry name" value="MEDIUM-CHAIN ACYL-COA LIGASE ACSF2, MITOCHONDRIAL"/>
    <property type="match status" value="1"/>
</dbReference>
<dbReference type="GO" id="GO:0006631">
    <property type="term" value="P:fatty acid metabolic process"/>
    <property type="evidence" value="ECO:0007669"/>
    <property type="project" value="TreeGrafter"/>
</dbReference>
<dbReference type="Gene3D" id="3.30.300.30">
    <property type="match status" value="1"/>
</dbReference>
<reference evidence="5 6" key="1">
    <citation type="submission" date="2020-10" db="EMBL/GenBank/DDBJ databases">
        <title>Degradation of 1,4-Dioxane by Xanthobacter sp. YN2, via a Novel Group-2 Soluble Di-Iron Monooxygenase.</title>
        <authorList>
            <person name="Ma F."/>
            <person name="Wang Y."/>
            <person name="Yang J."/>
            <person name="Guo H."/>
            <person name="Su D."/>
            <person name="Yu L."/>
        </authorList>
    </citation>
    <scope>NUCLEOTIDE SEQUENCE [LARGE SCALE GENOMIC DNA]</scope>
    <source>
        <strain evidence="5 6">YN2</strain>
    </source>
</reference>
<dbReference type="InterPro" id="IPR020845">
    <property type="entry name" value="AMP-binding_CS"/>
</dbReference>
<protein>
    <submittedName>
        <fullName evidence="5">AMP-binding protein</fullName>
    </submittedName>
</protein>
<dbReference type="SUPFAM" id="SSF56801">
    <property type="entry name" value="Acetyl-CoA synthetase-like"/>
    <property type="match status" value="1"/>
</dbReference>
<dbReference type="Pfam" id="PF13193">
    <property type="entry name" value="AMP-binding_C"/>
    <property type="match status" value="1"/>
</dbReference>
<dbReference type="Proteomes" id="UP000596427">
    <property type="component" value="Chromosome"/>
</dbReference>
<feature type="domain" description="AMP-dependent synthetase/ligase" evidence="3">
    <location>
        <begin position="14"/>
        <end position="370"/>
    </location>
</feature>
<sequence length="545" mass="59903">MIEVSDTSTIGAAFEAAARTFAERPFLAVPRGAHRPYHRDGYEISYADAARAVGALREAYGRAGFGHGHRVAMLLDNRPEHLLHKLALAGLGICCVPVNPDYRPNELAYLIDHAEVDLAIVAPERREQLDAGLAVATAKPPVVPFDALELLPAPARPRRADPVTGASAASILYTSGTTGRPKGCILSHGYELEAGAWYATRGQLARVSPDGERIYNPLPLYHVNSSVLSFFCAMLTGGCQIQSDRFHPDRWWTEVRETRATIVHYLGVVVPMLLARPESPQDRSHSVRFGLGAGVEPPLHAAFEARFGFPLVEVWGMTEMVRVLLDNEEGRPAGTRCFGHPVPGIDVRVVDDRDEEVPTGVPGELVVRHSAQTPRRGFFSGYLKSDEATAEAWRNGWFHTGDVVRQDAAGGLYFVDRKKNIIRRSGENIAAAEIEAVLLAHPGVAQVAVLAAPDPIREEEVFACIVLKNETDRPAMAEELFAYCCGELAYYKAPGWIYFLDRLPTTGTQKIQKHQIFPDGVPPFDSPDVFDMRGRKKRTPLHAAR</sequence>
<accession>A0A974PPF4</accession>
<evidence type="ECO:0000313" key="6">
    <source>
        <dbReference type="Proteomes" id="UP000596427"/>
    </source>
</evidence>
<evidence type="ECO:0000256" key="2">
    <source>
        <dbReference type="ARBA" id="ARBA00022598"/>
    </source>
</evidence>